<proteinExistence type="predicted"/>
<organism evidence="2">
    <name type="scientific">Anthurium amnicola</name>
    <dbReference type="NCBI Taxonomy" id="1678845"/>
    <lineage>
        <taxon>Eukaryota</taxon>
        <taxon>Viridiplantae</taxon>
        <taxon>Streptophyta</taxon>
        <taxon>Embryophyta</taxon>
        <taxon>Tracheophyta</taxon>
        <taxon>Spermatophyta</taxon>
        <taxon>Magnoliopsida</taxon>
        <taxon>Liliopsida</taxon>
        <taxon>Araceae</taxon>
        <taxon>Pothoideae</taxon>
        <taxon>Potheae</taxon>
        <taxon>Anthurium</taxon>
    </lineage>
</organism>
<reference evidence="2" key="1">
    <citation type="submission" date="2015-07" db="EMBL/GenBank/DDBJ databases">
        <title>Transcriptome Assembly of Anthurium amnicola.</title>
        <authorList>
            <person name="Suzuki J."/>
        </authorList>
    </citation>
    <scope>NUCLEOTIDE SEQUENCE</scope>
</reference>
<feature type="compositionally biased region" description="Polar residues" evidence="1">
    <location>
        <begin position="170"/>
        <end position="192"/>
    </location>
</feature>
<feature type="region of interest" description="Disordered" evidence="1">
    <location>
        <begin position="170"/>
        <end position="215"/>
    </location>
</feature>
<name>A0A1D1Y6L1_9ARAE</name>
<protein>
    <submittedName>
        <fullName evidence="2">Uncharacterized protein</fullName>
    </submittedName>
</protein>
<dbReference type="EMBL" id="GDJX01017676">
    <property type="protein sequence ID" value="JAT50260.1"/>
    <property type="molecule type" value="Transcribed_RNA"/>
</dbReference>
<feature type="compositionally biased region" description="Basic and acidic residues" evidence="1">
    <location>
        <begin position="199"/>
        <end position="215"/>
    </location>
</feature>
<dbReference type="AlphaFoldDB" id="A0A1D1Y6L1"/>
<feature type="non-terminal residue" evidence="2">
    <location>
        <position position="467"/>
    </location>
</feature>
<evidence type="ECO:0000256" key="1">
    <source>
        <dbReference type="SAM" id="MobiDB-lite"/>
    </source>
</evidence>
<evidence type="ECO:0000313" key="2">
    <source>
        <dbReference type="EMBL" id="JAT50260.1"/>
    </source>
</evidence>
<sequence length="467" mass="50576">MSTMEHLFMQIFERRDWISGQLRQQGESYAQSLASNLLAAGGSLPPWLWTAVAGSDVWNLPRPQASKPSFDAHPVSPPRSSSDITSYSASLPPYSNNSLALPSFDGLRNSINEAAPDEPYHAHSREKAAYFTSSKICPSVEPRQLISDGIEEWSLHGDFDTALGKEKQCISSGTNKDVTASKSRGSNDAQGSGQLGKVDTSEIKYSRRRKVDDKETNLLGSSPVLRLKSLHPDEDGNCPLKKGSGQAQGTYEPSKQFHVLKEVEVNLSFSCHKSPSELLHQSKTIDVTSCAASLPPSGNNSLASYFDGLMNCKDEDAPDGAYHGHSRPKASFFTSSEICPDVEPGQLVSVGIKECPLHGDFGTALEKEKQCVSSGTNNDVTAAKFFTSSEICPDIEPRQLVSVGIEEWSLHGDSGTALEKEKQCVSSGTNNDVTAAKFFTSSEICPDIEPRQLVSVGIEEWSLHGDS</sequence>
<gene>
    <name evidence="2" type="ORF">g.10430</name>
</gene>
<feature type="region of interest" description="Disordered" evidence="1">
    <location>
        <begin position="66"/>
        <end position="86"/>
    </location>
</feature>
<accession>A0A1D1Y6L1</accession>